<keyword evidence="3" id="KW-1185">Reference proteome</keyword>
<feature type="compositionally biased region" description="Polar residues" evidence="1">
    <location>
        <begin position="1"/>
        <end position="18"/>
    </location>
</feature>
<evidence type="ECO:0008006" key="4">
    <source>
        <dbReference type="Google" id="ProtNLM"/>
    </source>
</evidence>
<dbReference type="EMBL" id="RXMA01000088">
    <property type="protein sequence ID" value="RTR11055.1"/>
    <property type="molecule type" value="Genomic_DNA"/>
</dbReference>
<dbReference type="AlphaFoldDB" id="A0A3S0R4V3"/>
<dbReference type="Proteomes" id="UP000277007">
    <property type="component" value="Unassembled WGS sequence"/>
</dbReference>
<evidence type="ECO:0000313" key="2">
    <source>
        <dbReference type="EMBL" id="RTR11055.1"/>
    </source>
</evidence>
<proteinExistence type="predicted"/>
<protein>
    <recommendedName>
        <fullName evidence="4">Transposase</fullName>
    </recommendedName>
</protein>
<name>A0A3S0R4V3_9PROT</name>
<dbReference type="InterPro" id="IPR009057">
    <property type="entry name" value="Homeodomain-like_sf"/>
</dbReference>
<gene>
    <name evidence="2" type="ORF">EJ903_26220</name>
</gene>
<accession>A0A3S0R4V3</accession>
<feature type="region of interest" description="Disordered" evidence="1">
    <location>
        <begin position="1"/>
        <end position="32"/>
    </location>
</feature>
<dbReference type="OrthoDB" id="565387at2"/>
<sequence>MSASTSIRLAQRMATTGSLEPARQGRPPGGGKLAPHAALLIGWVEAQGDITMPELAAKLKAERGVTAHPASLSRFLIASGFTVKKNSAGDRIRSR</sequence>
<evidence type="ECO:0000313" key="3">
    <source>
        <dbReference type="Proteomes" id="UP000277007"/>
    </source>
</evidence>
<dbReference type="RefSeq" id="WP_126620804.1">
    <property type="nucleotide sequence ID" value="NZ_JBHUCY010000080.1"/>
</dbReference>
<comment type="caution">
    <text evidence="2">The sequence shown here is derived from an EMBL/GenBank/DDBJ whole genome shotgun (WGS) entry which is preliminary data.</text>
</comment>
<evidence type="ECO:0000256" key="1">
    <source>
        <dbReference type="SAM" id="MobiDB-lite"/>
    </source>
</evidence>
<organism evidence="2 3">
    <name type="scientific">Azospirillum griseum</name>
    <dbReference type="NCBI Taxonomy" id="2496639"/>
    <lineage>
        <taxon>Bacteria</taxon>
        <taxon>Pseudomonadati</taxon>
        <taxon>Pseudomonadota</taxon>
        <taxon>Alphaproteobacteria</taxon>
        <taxon>Rhodospirillales</taxon>
        <taxon>Azospirillaceae</taxon>
        <taxon>Azospirillum</taxon>
    </lineage>
</organism>
<reference evidence="2 3" key="1">
    <citation type="submission" date="2018-12" db="EMBL/GenBank/DDBJ databases">
        <authorList>
            <person name="Yang Y."/>
        </authorList>
    </citation>
    <scope>NUCLEOTIDE SEQUENCE [LARGE SCALE GENOMIC DNA]</scope>
    <source>
        <strain evidence="2 3">L-25-5w-1</strain>
    </source>
</reference>
<dbReference type="SUPFAM" id="SSF46689">
    <property type="entry name" value="Homeodomain-like"/>
    <property type="match status" value="1"/>
</dbReference>